<organism evidence="2 3">
    <name type="scientific">Malus domestica</name>
    <name type="common">Apple</name>
    <name type="synonym">Pyrus malus</name>
    <dbReference type="NCBI Taxonomy" id="3750"/>
    <lineage>
        <taxon>Eukaryota</taxon>
        <taxon>Viridiplantae</taxon>
        <taxon>Streptophyta</taxon>
        <taxon>Embryophyta</taxon>
        <taxon>Tracheophyta</taxon>
        <taxon>Spermatophyta</taxon>
        <taxon>Magnoliopsida</taxon>
        <taxon>eudicotyledons</taxon>
        <taxon>Gunneridae</taxon>
        <taxon>Pentapetalae</taxon>
        <taxon>rosids</taxon>
        <taxon>fabids</taxon>
        <taxon>Rosales</taxon>
        <taxon>Rosaceae</taxon>
        <taxon>Amygdaloideae</taxon>
        <taxon>Maleae</taxon>
        <taxon>Malus</taxon>
    </lineage>
</organism>
<dbReference type="Proteomes" id="UP000290289">
    <property type="component" value="Chromosome 12"/>
</dbReference>
<name>A0A498ICJ4_MALDO</name>
<dbReference type="STRING" id="3750.A0A498ICJ4"/>
<dbReference type="AlphaFoldDB" id="A0A498ICJ4"/>
<keyword evidence="3" id="KW-1185">Reference proteome</keyword>
<keyword evidence="1" id="KW-0175">Coiled coil</keyword>
<sequence length="206" mass="23490">MQSTLQWAINNTFKISKERRVMPVIKKVFRMPIDSWLRHAPIAASKLAILSIFLALIFSQIRAVASILAEEEEPVKFPRSDTPDSSALKIELNQLRAKILGSFLSSSANSRVYWTKFVIFQVFVEFDFFSLGFLAIQTDFTKVRDPLVFQLGKFDASEKIKALKKKNELIEEEEEVIQGNSDSISSLQSEIESLQPKQKREKSLSS</sequence>
<gene>
    <name evidence="2" type="ORF">DVH24_034839</name>
</gene>
<dbReference type="EMBL" id="RDQH01000338">
    <property type="protein sequence ID" value="RXH81418.1"/>
    <property type="molecule type" value="Genomic_DNA"/>
</dbReference>
<proteinExistence type="predicted"/>
<evidence type="ECO:0000313" key="3">
    <source>
        <dbReference type="Proteomes" id="UP000290289"/>
    </source>
</evidence>
<evidence type="ECO:0000313" key="2">
    <source>
        <dbReference type="EMBL" id="RXH81418.1"/>
    </source>
</evidence>
<evidence type="ECO:0000256" key="1">
    <source>
        <dbReference type="SAM" id="Coils"/>
    </source>
</evidence>
<feature type="coiled-coil region" evidence="1">
    <location>
        <begin position="153"/>
        <end position="180"/>
    </location>
</feature>
<accession>A0A498ICJ4</accession>
<comment type="caution">
    <text evidence="2">The sequence shown here is derived from an EMBL/GenBank/DDBJ whole genome shotgun (WGS) entry which is preliminary data.</text>
</comment>
<reference evidence="2 3" key="1">
    <citation type="submission" date="2018-10" db="EMBL/GenBank/DDBJ databases">
        <title>A high-quality apple genome assembly.</title>
        <authorList>
            <person name="Hu J."/>
        </authorList>
    </citation>
    <scope>NUCLEOTIDE SEQUENCE [LARGE SCALE GENOMIC DNA]</scope>
    <source>
        <strain evidence="3">cv. HFTH1</strain>
        <tissue evidence="2">Young leaf</tissue>
    </source>
</reference>
<protein>
    <submittedName>
        <fullName evidence="2">Uncharacterized protein</fullName>
    </submittedName>
</protein>